<evidence type="ECO:0000256" key="1">
    <source>
        <dbReference type="ARBA" id="ARBA00022729"/>
    </source>
</evidence>
<organism evidence="4 5">
    <name type="scientific">Fodinicola feengrottensis</name>
    <dbReference type="NCBI Taxonomy" id="435914"/>
    <lineage>
        <taxon>Bacteria</taxon>
        <taxon>Bacillati</taxon>
        <taxon>Actinomycetota</taxon>
        <taxon>Actinomycetes</taxon>
        <taxon>Mycobacteriales</taxon>
        <taxon>Fodinicola</taxon>
    </lineage>
</organism>
<feature type="domain" description="LamG-like jellyroll fold" evidence="3">
    <location>
        <begin position="547"/>
        <end position="686"/>
    </location>
</feature>
<sequence length="697" mass="73233">MQSYANQNKVITFGMKAPNESTHDQWKTFDPTSARLNVTYNTVPNAPTDLDAVGKGCASGDSRPFVGETTPTLSAAVSDDDGGQLLSAGIYYGALGSSSFIGSISQSSMRSGTRLTGAVPASQLADGQSYYFQARTNDGIDTGPWSKVCEFTVDTTLPDKIPTVSSTDYPNDDSSHGGVGRTGRFIFGSNGVSDHGVNDIVGYRYSLTSCAPTSATEVKVGTPGSSATVAITPTTRGQATLCVRSEDRAGNVSDPLLYRFYTKSATDPTISYPADEGTGTTVADSSGNNHGANVVNGVSWVSGRTSDSADKALQFDGTSGYGTSSGPALTTNATFTVAAWVKVPAVPTANETVLSQAGNSGTAFSLQYRTGINHWVFAMTATDSDAADVVVADSGVAPVAGTWVHLAGTYDSVKNEARMYVNGTSGPPVTVANSWNAMGPLLIGRSQLAGQPAEFFAGDIDDVRIWDRIVLADELVAMVDSDSQLGRWNFDENTGTTSTDASGRGHDVTLSPGASWIPDRDSFATAMALNGTSGYAQTSGPVIHTDQSFSVAAWVRLDATSSWETFVSQDGVRNSNFYLQYRTDSKKWAFSFRTNDTDTSPVQYVSSDVNPIVGRWTALVGVYDTVARQIRIYVDGTLAGTLAMSSNWNATGSLAIGRGKNGGVLGDYVHGAVDTVEVYSGVLSGRQINDFSVSPNA</sequence>
<keyword evidence="2" id="KW-1015">Disulfide bond</keyword>
<dbReference type="PANTHER" id="PTHR46943:SF1">
    <property type="entry name" value="PENTRAXIN-RELATED PROTEIN PTX3"/>
    <property type="match status" value="1"/>
</dbReference>
<feature type="domain" description="LamG-like jellyroll fold" evidence="3">
    <location>
        <begin position="333"/>
        <end position="473"/>
    </location>
</feature>
<dbReference type="InterPro" id="IPR042837">
    <property type="entry name" value="PTX3"/>
</dbReference>
<gene>
    <name evidence="4" type="ORF">GCM10009765_82660</name>
</gene>
<dbReference type="Pfam" id="PF13385">
    <property type="entry name" value="Laminin_G_3"/>
    <property type="match status" value="2"/>
</dbReference>
<keyword evidence="1" id="KW-0732">Signal</keyword>
<proteinExistence type="predicted"/>
<protein>
    <recommendedName>
        <fullName evidence="3">LamG-like jellyroll fold domain-containing protein</fullName>
    </recommendedName>
</protein>
<evidence type="ECO:0000313" key="5">
    <source>
        <dbReference type="Proteomes" id="UP001500618"/>
    </source>
</evidence>
<dbReference type="EMBL" id="BAAANY010000051">
    <property type="protein sequence ID" value="GAA1722093.1"/>
    <property type="molecule type" value="Genomic_DNA"/>
</dbReference>
<dbReference type="PANTHER" id="PTHR46943">
    <property type="entry name" value="PENTRAXIN-RELATED PROTEIN PTX3"/>
    <property type="match status" value="1"/>
</dbReference>
<dbReference type="Proteomes" id="UP001500618">
    <property type="component" value="Unassembled WGS sequence"/>
</dbReference>
<dbReference type="InterPro" id="IPR006558">
    <property type="entry name" value="LamG-like"/>
</dbReference>
<dbReference type="Gene3D" id="2.60.120.200">
    <property type="match status" value="2"/>
</dbReference>
<accession>A0ABN2JDB2</accession>
<reference evidence="4 5" key="1">
    <citation type="journal article" date="2019" name="Int. J. Syst. Evol. Microbiol.">
        <title>The Global Catalogue of Microorganisms (GCM) 10K type strain sequencing project: providing services to taxonomists for standard genome sequencing and annotation.</title>
        <authorList>
            <consortium name="The Broad Institute Genomics Platform"/>
            <consortium name="The Broad Institute Genome Sequencing Center for Infectious Disease"/>
            <person name="Wu L."/>
            <person name="Ma J."/>
        </authorList>
    </citation>
    <scope>NUCLEOTIDE SEQUENCE [LARGE SCALE GENOMIC DNA]</scope>
    <source>
        <strain evidence="4 5">JCM 14718</strain>
    </source>
</reference>
<keyword evidence="5" id="KW-1185">Reference proteome</keyword>
<comment type="caution">
    <text evidence="4">The sequence shown here is derived from an EMBL/GenBank/DDBJ whole genome shotgun (WGS) entry which is preliminary data.</text>
</comment>
<dbReference type="InterPro" id="IPR013320">
    <property type="entry name" value="ConA-like_dom_sf"/>
</dbReference>
<evidence type="ECO:0000313" key="4">
    <source>
        <dbReference type="EMBL" id="GAA1722093.1"/>
    </source>
</evidence>
<name>A0ABN2JDB2_9ACTN</name>
<dbReference type="SUPFAM" id="SSF49899">
    <property type="entry name" value="Concanavalin A-like lectins/glucanases"/>
    <property type="match status" value="2"/>
</dbReference>
<evidence type="ECO:0000259" key="3">
    <source>
        <dbReference type="SMART" id="SM00560"/>
    </source>
</evidence>
<evidence type="ECO:0000256" key="2">
    <source>
        <dbReference type="ARBA" id="ARBA00023157"/>
    </source>
</evidence>
<dbReference type="SMART" id="SM00560">
    <property type="entry name" value="LamGL"/>
    <property type="match status" value="2"/>
</dbReference>